<keyword evidence="3" id="KW-1185">Reference proteome</keyword>
<feature type="region of interest" description="Disordered" evidence="1">
    <location>
        <begin position="78"/>
        <end position="98"/>
    </location>
</feature>
<proteinExistence type="predicted"/>
<gene>
    <name evidence="2" type="ORF">HYC85_029939</name>
</gene>
<sequence length="182" mass="20569">MPLSQALRVLMKKGHLKPLESRPLPDPLPPNHNPAKHCAFHQQHSHDTGQCFRLRHEIQDLIDNKGDVQIDWFDLNGSKDNSGWLSDEPDREEETKPKLEEKEARIARVVGMAEEKEKLSESTSIKNLAQELGAVSTADTEQEAALKQFVQERDQDKQEAGKAQHPAGDVSDVRVIRMEPNN</sequence>
<evidence type="ECO:0000313" key="3">
    <source>
        <dbReference type="Proteomes" id="UP000593564"/>
    </source>
</evidence>
<feature type="region of interest" description="Disordered" evidence="1">
    <location>
        <begin position="152"/>
        <end position="182"/>
    </location>
</feature>
<accession>A0A7J7G203</accession>
<name>A0A7J7G203_CAMSI</name>
<feature type="compositionally biased region" description="Basic and acidic residues" evidence="1">
    <location>
        <begin position="152"/>
        <end position="162"/>
    </location>
</feature>
<comment type="caution">
    <text evidence="2">The sequence shown here is derived from an EMBL/GenBank/DDBJ whole genome shotgun (WGS) entry which is preliminary data.</text>
</comment>
<dbReference type="EMBL" id="JACBKZ010000014">
    <property type="protein sequence ID" value="KAF5933768.1"/>
    <property type="molecule type" value="Genomic_DNA"/>
</dbReference>
<evidence type="ECO:0000313" key="2">
    <source>
        <dbReference type="EMBL" id="KAF5933768.1"/>
    </source>
</evidence>
<organism evidence="2 3">
    <name type="scientific">Camellia sinensis</name>
    <name type="common">Tea plant</name>
    <name type="synonym">Thea sinensis</name>
    <dbReference type="NCBI Taxonomy" id="4442"/>
    <lineage>
        <taxon>Eukaryota</taxon>
        <taxon>Viridiplantae</taxon>
        <taxon>Streptophyta</taxon>
        <taxon>Embryophyta</taxon>
        <taxon>Tracheophyta</taxon>
        <taxon>Spermatophyta</taxon>
        <taxon>Magnoliopsida</taxon>
        <taxon>eudicotyledons</taxon>
        <taxon>Gunneridae</taxon>
        <taxon>Pentapetalae</taxon>
        <taxon>asterids</taxon>
        <taxon>Ericales</taxon>
        <taxon>Theaceae</taxon>
        <taxon>Camellia</taxon>
    </lineage>
</organism>
<evidence type="ECO:0000256" key="1">
    <source>
        <dbReference type="SAM" id="MobiDB-lite"/>
    </source>
</evidence>
<protein>
    <submittedName>
        <fullName evidence="2">Uncharacterized protein</fullName>
    </submittedName>
</protein>
<reference evidence="2 3" key="2">
    <citation type="submission" date="2020-07" db="EMBL/GenBank/DDBJ databases">
        <title>Genome assembly of wild tea tree DASZ reveals pedigree and selection history of tea varieties.</title>
        <authorList>
            <person name="Zhang W."/>
        </authorList>
    </citation>
    <scope>NUCLEOTIDE SEQUENCE [LARGE SCALE GENOMIC DNA]</scope>
    <source>
        <strain evidence="3">cv. G240</strain>
        <tissue evidence="2">Leaf</tissue>
    </source>
</reference>
<dbReference type="AlphaFoldDB" id="A0A7J7G203"/>
<dbReference type="Proteomes" id="UP000593564">
    <property type="component" value="Unassembled WGS sequence"/>
</dbReference>
<feature type="region of interest" description="Disordered" evidence="1">
    <location>
        <begin position="15"/>
        <end position="42"/>
    </location>
</feature>
<reference evidence="3" key="1">
    <citation type="journal article" date="2020" name="Nat. Commun.">
        <title>Genome assembly of wild tea tree DASZ reveals pedigree and selection history of tea varieties.</title>
        <authorList>
            <person name="Zhang W."/>
            <person name="Zhang Y."/>
            <person name="Qiu H."/>
            <person name="Guo Y."/>
            <person name="Wan H."/>
            <person name="Zhang X."/>
            <person name="Scossa F."/>
            <person name="Alseekh S."/>
            <person name="Zhang Q."/>
            <person name="Wang P."/>
            <person name="Xu L."/>
            <person name="Schmidt M.H."/>
            <person name="Jia X."/>
            <person name="Li D."/>
            <person name="Zhu A."/>
            <person name="Guo F."/>
            <person name="Chen W."/>
            <person name="Ni D."/>
            <person name="Usadel B."/>
            <person name="Fernie A.R."/>
            <person name="Wen W."/>
        </authorList>
    </citation>
    <scope>NUCLEOTIDE SEQUENCE [LARGE SCALE GENOMIC DNA]</scope>
    <source>
        <strain evidence="3">cv. G240</strain>
    </source>
</reference>
<feature type="compositionally biased region" description="Basic and acidic residues" evidence="1">
    <location>
        <begin position="171"/>
        <end position="182"/>
    </location>
</feature>